<dbReference type="RefSeq" id="WP_168803032.1">
    <property type="nucleotide sequence ID" value="NZ_CP051205.1"/>
</dbReference>
<dbReference type="EMBL" id="CP051205">
    <property type="protein sequence ID" value="QJB30754.1"/>
    <property type="molecule type" value="Genomic_DNA"/>
</dbReference>
<feature type="transmembrane region" description="Helical" evidence="1">
    <location>
        <begin position="97"/>
        <end position="118"/>
    </location>
</feature>
<sequence length="201" mass="22133">MAHLLNQLRDSVKYWYLPLLSGIILVLCGIFALTSPEETYLFLTVAFSLSFVTSGILEILFYEQNAKTIRGWGWYIISGLTSLAAGIYMMFDPEVSAVLLPYIVGFTMLLRATQLLGISLNLKDSGLTGWGNLTVASVIGILLSLLLIANPAFTIFSLVTITGTLFIFAGIASVLLAFRLRKVKKLAATVTSRLKREMRDL</sequence>
<dbReference type="InterPro" id="IPR005325">
    <property type="entry name" value="DUF308_memb"/>
</dbReference>
<dbReference type="GO" id="GO:0005886">
    <property type="term" value="C:plasma membrane"/>
    <property type="evidence" value="ECO:0007669"/>
    <property type="project" value="TreeGrafter"/>
</dbReference>
<dbReference type="PANTHER" id="PTHR34989:SF1">
    <property type="entry name" value="PROTEIN HDED"/>
    <property type="match status" value="1"/>
</dbReference>
<feature type="transmembrane region" description="Helical" evidence="1">
    <location>
        <begin position="130"/>
        <end position="149"/>
    </location>
</feature>
<dbReference type="KEGG" id="coy:HF329_05355"/>
<accession>A0AAE6ZDP2</accession>
<evidence type="ECO:0000313" key="3">
    <source>
        <dbReference type="Proteomes" id="UP000502421"/>
    </source>
</evidence>
<feature type="transmembrane region" description="Helical" evidence="1">
    <location>
        <begin position="40"/>
        <end position="60"/>
    </location>
</feature>
<feature type="transmembrane region" description="Helical" evidence="1">
    <location>
        <begin position="12"/>
        <end position="34"/>
    </location>
</feature>
<keyword evidence="1" id="KW-0812">Transmembrane</keyword>
<keyword evidence="1" id="KW-1133">Transmembrane helix</keyword>
<evidence type="ECO:0000256" key="1">
    <source>
        <dbReference type="SAM" id="Phobius"/>
    </source>
</evidence>
<proteinExistence type="predicted"/>
<dbReference type="InterPro" id="IPR052712">
    <property type="entry name" value="Acid_resist_chaperone_HdeD"/>
</dbReference>
<dbReference type="PANTHER" id="PTHR34989">
    <property type="entry name" value="PROTEIN HDED"/>
    <property type="match status" value="1"/>
</dbReference>
<name>A0AAE6ZDP2_9BACT</name>
<reference evidence="3" key="1">
    <citation type="submission" date="2020-04" db="EMBL/GenBank/DDBJ databases">
        <authorList>
            <person name="Kittiwongwattana C."/>
        </authorList>
    </citation>
    <scope>NUCLEOTIDE SEQUENCE [LARGE SCALE GENOMIC DNA]</scope>
    <source>
        <strain evidence="3">1310</strain>
    </source>
</reference>
<dbReference type="AlphaFoldDB" id="A0AAE6ZDP2"/>
<feature type="transmembrane region" description="Helical" evidence="1">
    <location>
        <begin position="72"/>
        <end position="91"/>
    </location>
</feature>
<evidence type="ECO:0000313" key="2">
    <source>
        <dbReference type="EMBL" id="QJB30754.1"/>
    </source>
</evidence>
<feature type="transmembrane region" description="Helical" evidence="1">
    <location>
        <begin position="155"/>
        <end position="178"/>
    </location>
</feature>
<dbReference type="Proteomes" id="UP000502421">
    <property type="component" value="Chromosome"/>
</dbReference>
<gene>
    <name evidence="2" type="ORF">HF329_05355</name>
</gene>
<organism evidence="2 3">
    <name type="scientific">Chitinophaga oryzae</name>
    <dbReference type="NCBI Taxonomy" id="2725414"/>
    <lineage>
        <taxon>Bacteria</taxon>
        <taxon>Pseudomonadati</taxon>
        <taxon>Bacteroidota</taxon>
        <taxon>Chitinophagia</taxon>
        <taxon>Chitinophagales</taxon>
        <taxon>Chitinophagaceae</taxon>
        <taxon>Chitinophaga</taxon>
    </lineage>
</organism>
<keyword evidence="1" id="KW-0472">Membrane</keyword>
<dbReference type="Pfam" id="PF03729">
    <property type="entry name" value="DUF308"/>
    <property type="match status" value="2"/>
</dbReference>
<protein>
    <submittedName>
        <fullName evidence="2">DUF308 domain-containing protein</fullName>
    </submittedName>
</protein>